<comment type="caution">
    <text evidence="1">The sequence shown here is derived from an EMBL/GenBank/DDBJ whole genome shotgun (WGS) entry which is preliminary data.</text>
</comment>
<dbReference type="EMBL" id="VTZN01000053">
    <property type="protein sequence ID" value="KAA1250197.1"/>
    <property type="molecule type" value="Genomic_DNA"/>
</dbReference>
<proteinExistence type="predicted"/>
<gene>
    <name evidence="1" type="ORF">F0Q45_10975</name>
</gene>
<dbReference type="RefSeq" id="WP_149653979.1">
    <property type="nucleotide sequence ID" value="NZ_VTZN01000053.1"/>
</dbReference>
<evidence type="ECO:0000313" key="1">
    <source>
        <dbReference type="EMBL" id="KAA1250197.1"/>
    </source>
</evidence>
<name>A0A5B1BNJ4_MYCSI</name>
<organism evidence="1 2">
    <name type="scientific">Mycobacterium simiae</name>
    <name type="common">Mycobacterium habana</name>
    <dbReference type="NCBI Taxonomy" id="1784"/>
    <lineage>
        <taxon>Bacteria</taxon>
        <taxon>Bacillati</taxon>
        <taxon>Actinomycetota</taxon>
        <taxon>Actinomycetes</taxon>
        <taxon>Mycobacteriales</taxon>
        <taxon>Mycobacteriaceae</taxon>
        <taxon>Mycobacterium</taxon>
        <taxon>Mycobacterium simiae complex</taxon>
    </lineage>
</organism>
<keyword evidence="2" id="KW-1185">Reference proteome</keyword>
<dbReference type="OrthoDB" id="3699209at2"/>
<reference evidence="1 2" key="1">
    <citation type="submission" date="2019-09" db="EMBL/GenBank/DDBJ databases">
        <title>Report of infection by Mycobacterium simiae a patient suffering from pulmonary tuberculosis.</title>
        <authorList>
            <person name="Mohanty P.S."/>
            <person name="Bansal A.K."/>
            <person name="Singh H."/>
            <person name="Sharma S."/>
            <person name="Patil S.A."/>
            <person name="Upadhaya P."/>
            <person name="Singh P.K."/>
            <person name="Kumar D."/>
            <person name="Kumar S."/>
            <person name="Singh R.K."/>
            <person name="Chaudhary B."/>
        </authorList>
    </citation>
    <scope>NUCLEOTIDE SEQUENCE [LARGE SCALE GENOMIC DNA]</scope>
    <source>
        <strain evidence="1 2">JAL-560-SIM</strain>
    </source>
</reference>
<dbReference type="AlphaFoldDB" id="A0A5B1BNJ4"/>
<sequence length="87" mass="9941">MPTTRPRHFVTETDDLAEALDRAAQRWPGRSRPQLLVRLALEGDRAAVETQEARRERRRAVIEELSGSLPGVYGPGYLEDLREDWPS</sequence>
<evidence type="ECO:0000313" key="2">
    <source>
        <dbReference type="Proteomes" id="UP000324701"/>
    </source>
</evidence>
<dbReference type="Proteomes" id="UP000324701">
    <property type="component" value="Unassembled WGS sequence"/>
</dbReference>
<protein>
    <submittedName>
        <fullName evidence="1">Uncharacterized protein</fullName>
    </submittedName>
</protein>
<accession>A0A5B1BNJ4</accession>